<dbReference type="PANTHER" id="PTHR24543:SF325">
    <property type="entry name" value="F5_8 TYPE C DOMAIN-CONTAINING PROTEIN"/>
    <property type="match status" value="1"/>
</dbReference>
<dbReference type="InterPro" id="IPR008979">
    <property type="entry name" value="Galactose-bd-like_sf"/>
</dbReference>
<accession>A0ABN8NAT5</accession>
<name>A0ABN8NAT5_9CNID</name>
<organism evidence="3 4">
    <name type="scientific">Porites lobata</name>
    <dbReference type="NCBI Taxonomy" id="104759"/>
    <lineage>
        <taxon>Eukaryota</taxon>
        <taxon>Metazoa</taxon>
        <taxon>Cnidaria</taxon>
        <taxon>Anthozoa</taxon>
        <taxon>Hexacorallia</taxon>
        <taxon>Scleractinia</taxon>
        <taxon>Fungiina</taxon>
        <taxon>Poritidae</taxon>
        <taxon>Porites</taxon>
    </lineage>
</organism>
<sequence>MARLLLLFVAGMIFAAHASIIPGVMIPCPCSFPSPRKFSIAEHEDSDEMPGEGTNIRAPVIGHSCCGVPANVLSFCLFLSFSEPEQIDVKDKADLGKIPGEEHSECQQALGMESGDILDSQLSASSEGQWTLDGEPFLMSASNGRLNNDGLASCWESATNDEHQWLQVQLGEYYVNVTRIATQGCGREEEWVTSYKLQYSNDGVNFQYYMEKGQNTEKVFTGNADSNLVVSHNLNPPLRAMYLRFRPVAWELQQPECQQALGMESGDILDNQLSASSEGQWTSNGEPFLMSASYGRLNNDSLASCWESATNDNYQWLQVQFSEYHVNVTRVATQGCGSQEEWVTSYKLQYSDDGVYFHKIFPTIILQVRFKSCVQFSACIESLGMESGTITDGQITASSELSSDHIASLPD</sequence>
<keyword evidence="1" id="KW-0732">Signal</keyword>
<dbReference type="Gene3D" id="2.60.120.260">
    <property type="entry name" value="Galactose-binding domain-like"/>
    <property type="match status" value="3"/>
</dbReference>
<dbReference type="SUPFAM" id="SSF49785">
    <property type="entry name" value="Galactose-binding domain-like"/>
    <property type="match status" value="2"/>
</dbReference>
<proteinExistence type="predicted"/>
<dbReference type="PROSITE" id="PS50022">
    <property type="entry name" value="FA58C_3"/>
    <property type="match status" value="2"/>
</dbReference>
<dbReference type="EMBL" id="CALNXK010000015">
    <property type="protein sequence ID" value="CAH3046924.1"/>
    <property type="molecule type" value="Genomic_DNA"/>
</dbReference>
<dbReference type="SMART" id="SM00231">
    <property type="entry name" value="FA58C"/>
    <property type="match status" value="1"/>
</dbReference>
<feature type="domain" description="F5/8 type C" evidence="2">
    <location>
        <begin position="106"/>
        <end position="249"/>
    </location>
</feature>
<feature type="domain" description="F5/8 type C" evidence="2">
    <location>
        <begin position="257"/>
        <end position="360"/>
    </location>
</feature>
<evidence type="ECO:0000259" key="2">
    <source>
        <dbReference type="PROSITE" id="PS50022"/>
    </source>
</evidence>
<dbReference type="InterPro" id="IPR000421">
    <property type="entry name" value="FA58C"/>
</dbReference>
<dbReference type="PANTHER" id="PTHR24543">
    <property type="entry name" value="MULTICOPPER OXIDASE-RELATED"/>
    <property type="match status" value="1"/>
</dbReference>
<dbReference type="CDD" id="cd00057">
    <property type="entry name" value="FA58C"/>
    <property type="match status" value="1"/>
</dbReference>
<reference evidence="3 4" key="1">
    <citation type="submission" date="2022-05" db="EMBL/GenBank/DDBJ databases">
        <authorList>
            <consortium name="Genoscope - CEA"/>
            <person name="William W."/>
        </authorList>
    </citation>
    <scope>NUCLEOTIDE SEQUENCE [LARGE SCALE GENOMIC DNA]</scope>
</reference>
<protein>
    <recommendedName>
        <fullName evidence="2">F5/8 type C domain-containing protein</fullName>
    </recommendedName>
</protein>
<dbReference type="Proteomes" id="UP001159405">
    <property type="component" value="Unassembled WGS sequence"/>
</dbReference>
<gene>
    <name evidence="3" type="ORF">PLOB_00009892</name>
</gene>
<evidence type="ECO:0000313" key="3">
    <source>
        <dbReference type="EMBL" id="CAH3046924.1"/>
    </source>
</evidence>
<feature type="signal peptide" evidence="1">
    <location>
        <begin position="1"/>
        <end position="18"/>
    </location>
</feature>
<keyword evidence="4" id="KW-1185">Reference proteome</keyword>
<evidence type="ECO:0000313" key="4">
    <source>
        <dbReference type="Proteomes" id="UP001159405"/>
    </source>
</evidence>
<comment type="caution">
    <text evidence="3">The sequence shown here is derived from an EMBL/GenBank/DDBJ whole genome shotgun (WGS) entry which is preliminary data.</text>
</comment>
<dbReference type="Pfam" id="PF00754">
    <property type="entry name" value="F5_F8_type_C"/>
    <property type="match status" value="2"/>
</dbReference>
<feature type="chain" id="PRO_5045272964" description="F5/8 type C domain-containing protein" evidence="1">
    <location>
        <begin position="19"/>
        <end position="411"/>
    </location>
</feature>
<evidence type="ECO:0000256" key="1">
    <source>
        <dbReference type="SAM" id="SignalP"/>
    </source>
</evidence>